<keyword evidence="7 10" id="KW-0472">Membrane</keyword>
<keyword evidence="11" id="KW-1185">Reference proteome</keyword>
<dbReference type="PANTHER" id="PTHR21137:SF35">
    <property type="entry name" value="ODORANT RECEPTOR 19A-RELATED"/>
    <property type="match status" value="1"/>
</dbReference>
<dbReference type="Proteomes" id="UP000695007">
    <property type="component" value="Unplaced"/>
</dbReference>
<keyword evidence="8 10" id="KW-0675">Receptor</keyword>
<dbReference type="RefSeq" id="XP_011498184.1">
    <property type="nucleotide sequence ID" value="XM_011499882.1"/>
</dbReference>
<evidence type="ECO:0000313" key="11">
    <source>
        <dbReference type="Proteomes" id="UP000695007"/>
    </source>
</evidence>
<evidence type="ECO:0000256" key="3">
    <source>
        <dbReference type="ARBA" id="ARBA00022606"/>
    </source>
</evidence>
<evidence type="ECO:0000256" key="9">
    <source>
        <dbReference type="ARBA" id="ARBA00023224"/>
    </source>
</evidence>
<feature type="transmembrane region" description="Helical" evidence="10">
    <location>
        <begin position="123"/>
        <end position="143"/>
    </location>
</feature>
<evidence type="ECO:0000256" key="1">
    <source>
        <dbReference type="ARBA" id="ARBA00004651"/>
    </source>
</evidence>
<comment type="similarity">
    <text evidence="10">Belongs to the insect chemoreceptor superfamily. Heteromeric odorant receptor channel (TC 1.A.69) family.</text>
</comment>
<dbReference type="GeneID" id="105362441"/>
<dbReference type="PANTHER" id="PTHR21137">
    <property type="entry name" value="ODORANT RECEPTOR"/>
    <property type="match status" value="1"/>
</dbReference>
<keyword evidence="2" id="KW-1003">Cell membrane</keyword>
<gene>
    <name evidence="12" type="primary">LOC105362441</name>
</gene>
<feature type="transmembrane region" description="Helical" evidence="10">
    <location>
        <begin position="31"/>
        <end position="50"/>
    </location>
</feature>
<feature type="transmembrane region" description="Helical" evidence="10">
    <location>
        <begin position="175"/>
        <end position="196"/>
    </location>
</feature>
<keyword evidence="3 10" id="KW-0716">Sensory transduction</keyword>
<organism evidence="11 12">
    <name type="scientific">Ceratosolen solmsi marchali</name>
    <dbReference type="NCBI Taxonomy" id="326594"/>
    <lineage>
        <taxon>Eukaryota</taxon>
        <taxon>Metazoa</taxon>
        <taxon>Ecdysozoa</taxon>
        <taxon>Arthropoda</taxon>
        <taxon>Hexapoda</taxon>
        <taxon>Insecta</taxon>
        <taxon>Pterygota</taxon>
        <taxon>Neoptera</taxon>
        <taxon>Endopterygota</taxon>
        <taxon>Hymenoptera</taxon>
        <taxon>Apocrita</taxon>
        <taxon>Proctotrupomorpha</taxon>
        <taxon>Chalcidoidea</taxon>
        <taxon>Agaonidae</taxon>
        <taxon>Agaoninae</taxon>
        <taxon>Ceratosolen</taxon>
    </lineage>
</organism>
<dbReference type="GO" id="GO:0004984">
    <property type="term" value="F:olfactory receptor activity"/>
    <property type="evidence" value="ECO:0007669"/>
    <property type="project" value="InterPro"/>
</dbReference>
<dbReference type="GO" id="GO:0005886">
    <property type="term" value="C:plasma membrane"/>
    <property type="evidence" value="ECO:0007669"/>
    <property type="project" value="UniProtKB-SubCell"/>
</dbReference>
<feature type="transmembrane region" description="Helical" evidence="10">
    <location>
        <begin position="203"/>
        <end position="225"/>
    </location>
</feature>
<evidence type="ECO:0000256" key="10">
    <source>
        <dbReference type="RuleBase" id="RU351113"/>
    </source>
</evidence>
<keyword evidence="4 10" id="KW-0812">Transmembrane</keyword>
<feature type="transmembrane region" description="Helical" evidence="10">
    <location>
        <begin position="274"/>
        <end position="294"/>
    </location>
</feature>
<evidence type="ECO:0000256" key="8">
    <source>
        <dbReference type="ARBA" id="ARBA00023170"/>
    </source>
</evidence>
<sequence length="400" mass="47681">MDILTSKYYFRCNKFLRFCGHWPYQKPIIKILNQTLLMITILTIFIPQMIKMFEMRHDFQGFILSIPSFLYYGNFIFKNIFATILRKEIKKVLEQINYDFKVLYDKDLKILDKYYKKAYDINTYYIVYMLVAVFFYSMLPFTLHTMDIVFPKNESRLPQSPRLIKYYINIFDDNIYFITFHGFLCDTLSIIFLLGFDTLYFTFVYHACALFVIVTTNLHDSIIMVNQCANIESKEHHKKKEELFKQKFFKCIILHKYTLEFVDKLQSGFSNLNIFSIVCAMIPLTITGFEAILYNKNLSQMVRFIFFAVAEIIHLFYYNWPGEKIQEHSLLVYKACYNCKWYENSISNKYKRLLSFMILRSQKPCLLTAGTIYILNMENFSAVIKVSVSYFTVLSSLMSP</sequence>
<keyword evidence="9 10" id="KW-0807">Transducer</keyword>
<evidence type="ECO:0000256" key="2">
    <source>
        <dbReference type="ARBA" id="ARBA00022475"/>
    </source>
</evidence>
<dbReference type="Pfam" id="PF02949">
    <property type="entry name" value="7tm_6"/>
    <property type="match status" value="1"/>
</dbReference>
<protein>
    <recommendedName>
        <fullName evidence="10">Odorant receptor</fullName>
    </recommendedName>
</protein>
<dbReference type="InterPro" id="IPR004117">
    <property type="entry name" value="7tm6_olfct_rcpt"/>
</dbReference>
<evidence type="ECO:0000256" key="6">
    <source>
        <dbReference type="ARBA" id="ARBA00022989"/>
    </source>
</evidence>
<keyword evidence="5 10" id="KW-0552">Olfaction</keyword>
<dbReference type="GO" id="GO:0007165">
    <property type="term" value="P:signal transduction"/>
    <property type="evidence" value="ECO:0007669"/>
    <property type="project" value="UniProtKB-KW"/>
</dbReference>
<proteinExistence type="inferred from homology"/>
<reference evidence="12" key="1">
    <citation type="submission" date="2025-08" db="UniProtKB">
        <authorList>
            <consortium name="RefSeq"/>
        </authorList>
    </citation>
    <scope>IDENTIFICATION</scope>
</reference>
<evidence type="ECO:0000313" key="12">
    <source>
        <dbReference type="RefSeq" id="XP_011498184.1"/>
    </source>
</evidence>
<feature type="transmembrane region" description="Helical" evidence="10">
    <location>
        <begin position="62"/>
        <end position="81"/>
    </location>
</feature>
<evidence type="ECO:0000256" key="4">
    <source>
        <dbReference type="ARBA" id="ARBA00022692"/>
    </source>
</evidence>
<evidence type="ECO:0000256" key="5">
    <source>
        <dbReference type="ARBA" id="ARBA00022725"/>
    </source>
</evidence>
<feature type="transmembrane region" description="Helical" evidence="10">
    <location>
        <begin position="301"/>
        <end position="320"/>
    </location>
</feature>
<comment type="subcellular location">
    <subcellularLocation>
        <location evidence="1 10">Cell membrane</location>
        <topology evidence="1 10">Multi-pass membrane protein</topology>
    </subcellularLocation>
</comment>
<dbReference type="AlphaFoldDB" id="A0AAJ6YHI1"/>
<keyword evidence="6 10" id="KW-1133">Transmembrane helix</keyword>
<dbReference type="KEGG" id="csol:105362441"/>
<accession>A0AAJ6YHI1</accession>
<evidence type="ECO:0000256" key="7">
    <source>
        <dbReference type="ARBA" id="ARBA00023136"/>
    </source>
</evidence>
<dbReference type="GO" id="GO:0005549">
    <property type="term" value="F:odorant binding"/>
    <property type="evidence" value="ECO:0007669"/>
    <property type="project" value="InterPro"/>
</dbReference>
<name>A0AAJ6YHI1_9HYME</name>